<name>A0A239GKG0_9BACT</name>
<accession>A0A239GKG0</accession>
<dbReference type="Gene3D" id="3.40.50.300">
    <property type="entry name" value="P-loop containing nucleotide triphosphate hydrolases"/>
    <property type="match status" value="1"/>
</dbReference>
<feature type="domain" description="AAA" evidence="12">
    <location>
        <begin position="593"/>
        <end position="725"/>
    </location>
</feature>
<organism evidence="13 14">
    <name type="scientific">Belliella buryatensis</name>
    <dbReference type="NCBI Taxonomy" id="1500549"/>
    <lineage>
        <taxon>Bacteria</taxon>
        <taxon>Pseudomonadati</taxon>
        <taxon>Bacteroidota</taxon>
        <taxon>Cytophagia</taxon>
        <taxon>Cytophagales</taxon>
        <taxon>Cyclobacteriaceae</taxon>
        <taxon>Belliella</taxon>
    </lineage>
</organism>
<dbReference type="PANTHER" id="PTHR32309:SF13">
    <property type="entry name" value="FERRIC ENTEROBACTIN TRANSPORT PROTEIN FEPE"/>
    <property type="match status" value="1"/>
</dbReference>
<evidence type="ECO:0000256" key="8">
    <source>
        <dbReference type="ARBA" id="ARBA00023137"/>
    </source>
</evidence>
<dbReference type="SUPFAM" id="SSF52540">
    <property type="entry name" value="P-loop containing nucleoside triphosphate hydrolases"/>
    <property type="match status" value="1"/>
</dbReference>
<keyword evidence="4" id="KW-0808">Transferase</keyword>
<evidence type="ECO:0000256" key="2">
    <source>
        <dbReference type="ARBA" id="ARBA00008883"/>
    </source>
</evidence>
<comment type="similarity">
    <text evidence="1">Belongs to the CpsD/CapB family.</text>
</comment>
<comment type="similarity">
    <text evidence="2">Belongs to the etk/wzc family.</text>
</comment>
<protein>
    <recommendedName>
        <fullName evidence="3">non-specific protein-tyrosine kinase</fullName>
        <ecNumber evidence="3">2.7.10.2</ecNumber>
    </recommendedName>
</protein>
<keyword evidence="11" id="KW-1133">Transmembrane helix</keyword>
<evidence type="ECO:0000259" key="12">
    <source>
        <dbReference type="Pfam" id="PF13614"/>
    </source>
</evidence>
<dbReference type="Proteomes" id="UP000198480">
    <property type="component" value="Unassembled WGS sequence"/>
</dbReference>
<dbReference type="Pfam" id="PF13614">
    <property type="entry name" value="AAA_31"/>
    <property type="match status" value="1"/>
</dbReference>
<dbReference type="NCBIfam" id="TIGR01007">
    <property type="entry name" value="eps_fam"/>
    <property type="match status" value="1"/>
</dbReference>
<evidence type="ECO:0000256" key="6">
    <source>
        <dbReference type="ARBA" id="ARBA00022777"/>
    </source>
</evidence>
<keyword evidence="6" id="KW-0418">Kinase</keyword>
<keyword evidence="8" id="KW-0829">Tyrosine-protein kinase</keyword>
<dbReference type="FunFam" id="3.40.50.300:FF:000527">
    <property type="entry name" value="Tyrosine-protein kinase etk"/>
    <property type="match status" value="1"/>
</dbReference>
<dbReference type="InterPro" id="IPR027417">
    <property type="entry name" value="P-loop_NTPase"/>
</dbReference>
<dbReference type="InterPro" id="IPR005702">
    <property type="entry name" value="Wzc-like_C"/>
</dbReference>
<evidence type="ECO:0000256" key="3">
    <source>
        <dbReference type="ARBA" id="ARBA00011903"/>
    </source>
</evidence>
<keyword evidence="5" id="KW-0547">Nucleotide-binding</keyword>
<dbReference type="AlphaFoldDB" id="A0A239GKG0"/>
<evidence type="ECO:0000256" key="9">
    <source>
        <dbReference type="ARBA" id="ARBA00051245"/>
    </source>
</evidence>
<proteinExistence type="inferred from homology"/>
<dbReference type="PANTHER" id="PTHR32309">
    <property type="entry name" value="TYROSINE-PROTEIN KINASE"/>
    <property type="match status" value="1"/>
</dbReference>
<feature type="transmembrane region" description="Helical" evidence="11">
    <location>
        <begin position="509"/>
        <end position="530"/>
    </location>
</feature>
<evidence type="ECO:0000256" key="11">
    <source>
        <dbReference type="SAM" id="Phobius"/>
    </source>
</evidence>
<reference evidence="14" key="1">
    <citation type="submission" date="2017-06" db="EMBL/GenBank/DDBJ databases">
        <authorList>
            <person name="Varghese N."/>
            <person name="Submissions S."/>
        </authorList>
    </citation>
    <scope>NUCLEOTIDE SEQUENCE [LARGE SCALE GENOMIC DNA]</scope>
    <source>
        <strain evidence="14">5C</strain>
    </source>
</reference>
<evidence type="ECO:0000313" key="13">
    <source>
        <dbReference type="EMBL" id="SNS69365.1"/>
    </source>
</evidence>
<dbReference type="InterPro" id="IPR050445">
    <property type="entry name" value="Bact_polysacc_biosynth/exp"/>
</dbReference>
<evidence type="ECO:0000313" key="14">
    <source>
        <dbReference type="Proteomes" id="UP000198480"/>
    </source>
</evidence>
<evidence type="ECO:0000256" key="7">
    <source>
        <dbReference type="ARBA" id="ARBA00022840"/>
    </source>
</evidence>
<evidence type="ECO:0000256" key="10">
    <source>
        <dbReference type="SAM" id="Coils"/>
    </source>
</evidence>
<keyword evidence="11" id="KW-0472">Membrane</keyword>
<gene>
    <name evidence="13" type="ORF">SAMN06295967_1172</name>
</gene>
<dbReference type="GO" id="GO:0004715">
    <property type="term" value="F:non-membrane spanning protein tyrosine kinase activity"/>
    <property type="evidence" value="ECO:0007669"/>
    <property type="project" value="UniProtKB-EC"/>
</dbReference>
<dbReference type="EC" id="2.7.10.2" evidence="3"/>
<dbReference type="OrthoDB" id="9794577at2"/>
<dbReference type="GO" id="GO:0005524">
    <property type="term" value="F:ATP binding"/>
    <property type="evidence" value="ECO:0007669"/>
    <property type="project" value="UniProtKB-KW"/>
</dbReference>
<sequence>MIDGKIDISKFEEDVKPIDIKYYLIKYFRYWPLYAVCIFLGLIIVFLFHRYTVEEYEVRGSILIKRNASPEVRILDRSNIFSGGNNLENDILLFTSKNLAAEALKKLHFDVSYFAATNIKEIELYDKSPIKVEVDWDFPQMETGMIMLTMINEEQFRLSREEKSFFDLIAAKANGPLDEDILDKIYGFDEEIYTTRTKFKVTKLRPMKAGEKLSFMIHNPATIIDEYARSISVRPLNSYGTVLQVSMVSTVVEKGRDYVNALMDSYLDYDLKEKNRISENTLKFIDEQMYIVEDSLREVERRMLNFKVENKLLDVNSEFGGVLGNIQNLEETIQNIEFELGYYKTLQAYLLEKGKDYSDVVAPSLVGVGDSFLNGLIAQLITLSLDRRKLLTVVEERHPNVTEIDSQIDKIRENIFENINNLVSNTENRKAQVSQKLQDYTAEFSKLPQAESNYTNIFREYRLRENLYNYLLEKRAEAGIAKASNVSDNSIVDYARRGSLIFPKKSQNYGMAVGLGFFIPLAFLLGFHYLNNRIMDQIQLKNSIRIPLLGTIGLSTKETNMIVAEHPKSMVSESFRSLRSALFYLASEKKSKRILVTSSVSGEGKTFISLNLAAALALSGKKTVLIGLDLRRPKISEYVGVKNKVGLSSYLVDKATREEIIIPTKYDNMYIVPSGPVPPNPAELLLKDKMKDFLDSLNDEFEVVVMDTPPLGLVSETMDLLRFSDVNLYIIRQDYTHKKYLLMINDLYANDQIRNFYAVFNGLKAGGDIYDFGGYNYGYGYNYSYMRKSKYTGNYYEDDSDPKRPSQWLDKFLSWFRV</sequence>
<feature type="transmembrane region" description="Helical" evidence="11">
    <location>
        <begin position="31"/>
        <end position="49"/>
    </location>
</feature>
<dbReference type="EMBL" id="FZOK01000017">
    <property type="protein sequence ID" value="SNS69365.1"/>
    <property type="molecule type" value="Genomic_DNA"/>
</dbReference>
<dbReference type="GO" id="GO:0042802">
    <property type="term" value="F:identical protein binding"/>
    <property type="evidence" value="ECO:0007669"/>
    <property type="project" value="UniProtKB-ARBA"/>
</dbReference>
<evidence type="ECO:0000256" key="1">
    <source>
        <dbReference type="ARBA" id="ARBA00007316"/>
    </source>
</evidence>
<evidence type="ECO:0000256" key="5">
    <source>
        <dbReference type="ARBA" id="ARBA00022741"/>
    </source>
</evidence>
<dbReference type="GO" id="GO:0005886">
    <property type="term" value="C:plasma membrane"/>
    <property type="evidence" value="ECO:0007669"/>
    <property type="project" value="UniProtKB-ARBA"/>
</dbReference>
<dbReference type="InterPro" id="IPR025669">
    <property type="entry name" value="AAA_dom"/>
</dbReference>
<dbReference type="RefSeq" id="WP_089242311.1">
    <property type="nucleotide sequence ID" value="NZ_FZOK01000017.1"/>
</dbReference>
<feature type="coiled-coil region" evidence="10">
    <location>
        <begin position="416"/>
        <end position="443"/>
    </location>
</feature>
<comment type="catalytic activity">
    <reaction evidence="9">
        <text>L-tyrosyl-[protein] + ATP = O-phospho-L-tyrosyl-[protein] + ADP + H(+)</text>
        <dbReference type="Rhea" id="RHEA:10596"/>
        <dbReference type="Rhea" id="RHEA-COMP:10136"/>
        <dbReference type="Rhea" id="RHEA-COMP:20101"/>
        <dbReference type="ChEBI" id="CHEBI:15378"/>
        <dbReference type="ChEBI" id="CHEBI:30616"/>
        <dbReference type="ChEBI" id="CHEBI:46858"/>
        <dbReference type="ChEBI" id="CHEBI:61978"/>
        <dbReference type="ChEBI" id="CHEBI:456216"/>
        <dbReference type="EC" id="2.7.10.2"/>
    </reaction>
</comment>
<dbReference type="CDD" id="cd05387">
    <property type="entry name" value="BY-kinase"/>
    <property type="match status" value="1"/>
</dbReference>
<evidence type="ECO:0000256" key="4">
    <source>
        <dbReference type="ARBA" id="ARBA00022679"/>
    </source>
</evidence>
<keyword evidence="14" id="KW-1185">Reference proteome</keyword>
<keyword evidence="7" id="KW-0067">ATP-binding</keyword>
<keyword evidence="10" id="KW-0175">Coiled coil</keyword>
<keyword evidence="11" id="KW-0812">Transmembrane</keyword>